<accession>A0A7D9JTN3</accession>
<dbReference type="AlphaFoldDB" id="A0A7D9JTN3"/>
<sequence>MAARRPRKELTSKRVRNSLRANILPLVKGDLKAIGCRATWRVRREDRQMAHNLIASKRLELEDALTKVSGVQFLISSVTAVATNAKRASAGDEESLEDFYPAVAFFIVFRETDLCTDTKIYTLLHNEETDATVQPIITRANGNSNVMETASRQLFSVVKDHNSQPIMDMLKTSNDYCLANCQRTTSAEDSEEDARPSMCRARYPTCPCRVVVVNCSEFDAPLQEATMKLRADGMTMDMESRLTAQIDGAVLSSTTDELSATIAKIGKLMKISIHALHRGDVHAKPTDATTAYLKMMDVGSYINKLLVNEVLRAKILKHMTTLIKILSHPACEIIKQIEFDFNLIEVSNGYFFKISSRSFV</sequence>
<organism evidence="1 2">
    <name type="scientific">Paramuricea clavata</name>
    <name type="common">Red gorgonian</name>
    <name type="synonym">Violescent sea-whip</name>
    <dbReference type="NCBI Taxonomy" id="317549"/>
    <lineage>
        <taxon>Eukaryota</taxon>
        <taxon>Metazoa</taxon>
        <taxon>Cnidaria</taxon>
        <taxon>Anthozoa</taxon>
        <taxon>Octocorallia</taxon>
        <taxon>Malacalcyonacea</taxon>
        <taxon>Plexauridae</taxon>
        <taxon>Paramuricea</taxon>
    </lineage>
</organism>
<proteinExistence type="predicted"/>
<comment type="caution">
    <text evidence="1">The sequence shown here is derived from an EMBL/GenBank/DDBJ whole genome shotgun (WGS) entry which is preliminary data.</text>
</comment>
<dbReference type="Proteomes" id="UP001152795">
    <property type="component" value="Unassembled WGS sequence"/>
</dbReference>
<gene>
    <name evidence="1" type="ORF">PACLA_8A087876</name>
</gene>
<evidence type="ECO:0000313" key="2">
    <source>
        <dbReference type="Proteomes" id="UP001152795"/>
    </source>
</evidence>
<protein>
    <submittedName>
        <fullName evidence="1">Uncharacterized protein</fullName>
    </submittedName>
</protein>
<name>A0A7D9JTN3_PARCT</name>
<keyword evidence="2" id="KW-1185">Reference proteome</keyword>
<evidence type="ECO:0000313" key="1">
    <source>
        <dbReference type="EMBL" id="CAB4036294.1"/>
    </source>
</evidence>
<feature type="non-terminal residue" evidence="1">
    <location>
        <position position="360"/>
    </location>
</feature>
<dbReference type="EMBL" id="CACRXK020021873">
    <property type="protein sequence ID" value="CAB4036294.1"/>
    <property type="molecule type" value="Genomic_DNA"/>
</dbReference>
<reference evidence="1" key="1">
    <citation type="submission" date="2020-04" db="EMBL/GenBank/DDBJ databases">
        <authorList>
            <person name="Alioto T."/>
            <person name="Alioto T."/>
            <person name="Gomez Garrido J."/>
        </authorList>
    </citation>
    <scope>NUCLEOTIDE SEQUENCE</scope>
    <source>
        <strain evidence="1">A484AB</strain>
    </source>
</reference>